<dbReference type="InterPro" id="IPR017261">
    <property type="entry name" value="DNA_mismatch_repair_MutS/MSH"/>
</dbReference>
<evidence type="ECO:0000256" key="4">
    <source>
        <dbReference type="ARBA" id="ARBA00022763"/>
    </source>
</evidence>
<evidence type="ECO:0000256" key="3">
    <source>
        <dbReference type="ARBA" id="ARBA00022741"/>
    </source>
</evidence>
<dbReference type="GO" id="GO:0140664">
    <property type="term" value="F:ATP-dependent DNA damage sensor activity"/>
    <property type="evidence" value="ECO:0007669"/>
    <property type="project" value="InterPro"/>
</dbReference>
<keyword evidence="4 9" id="KW-0227">DNA damage</keyword>
<accession>D1C1I9</accession>
<feature type="binding site" evidence="9">
    <location>
        <begin position="619"/>
        <end position="626"/>
    </location>
    <ligand>
        <name>ATP</name>
        <dbReference type="ChEBI" id="CHEBI:30616"/>
    </ligand>
</feature>
<dbReference type="GO" id="GO:0005829">
    <property type="term" value="C:cytosol"/>
    <property type="evidence" value="ECO:0007669"/>
    <property type="project" value="TreeGrafter"/>
</dbReference>
<dbReference type="STRING" id="479434.Sthe_0669"/>
<proteinExistence type="inferred from homology"/>
<keyword evidence="7 9" id="KW-0234">DNA repair</keyword>
<dbReference type="NCBIfam" id="TIGR01070">
    <property type="entry name" value="mutS1"/>
    <property type="match status" value="1"/>
</dbReference>
<evidence type="ECO:0000256" key="10">
    <source>
        <dbReference type="RuleBase" id="RU003756"/>
    </source>
</evidence>
<dbReference type="Gene3D" id="3.30.420.110">
    <property type="entry name" value="MutS, connector domain"/>
    <property type="match status" value="1"/>
</dbReference>
<dbReference type="InterPro" id="IPR007696">
    <property type="entry name" value="DNA_mismatch_repair_MutS_core"/>
</dbReference>
<dbReference type="InParanoid" id="D1C1I9"/>
<dbReference type="Gene3D" id="1.10.1420.10">
    <property type="match status" value="2"/>
</dbReference>
<dbReference type="InterPro" id="IPR007860">
    <property type="entry name" value="DNA_mmatch_repair_MutS_con_dom"/>
</dbReference>
<evidence type="ECO:0000256" key="9">
    <source>
        <dbReference type="HAMAP-Rule" id="MF_00096"/>
    </source>
</evidence>
<keyword evidence="6 9" id="KW-0238">DNA-binding</keyword>
<dbReference type="GO" id="GO:0003684">
    <property type="term" value="F:damaged DNA binding"/>
    <property type="evidence" value="ECO:0007669"/>
    <property type="project" value="UniProtKB-UniRule"/>
</dbReference>
<name>D1C1I9_SPHTD</name>
<dbReference type="InterPro" id="IPR036678">
    <property type="entry name" value="MutS_con_dom_sf"/>
</dbReference>
<dbReference type="NCBIfam" id="NF003810">
    <property type="entry name" value="PRK05399.1"/>
    <property type="match status" value="1"/>
</dbReference>
<organism evidence="12 13">
    <name type="scientific">Sphaerobacter thermophilus (strain ATCC 49802 / DSM 20745 / KCCM 41009 / NCIMB 13125 / S 6022)</name>
    <dbReference type="NCBI Taxonomy" id="479434"/>
    <lineage>
        <taxon>Bacteria</taxon>
        <taxon>Pseudomonadati</taxon>
        <taxon>Thermomicrobiota</taxon>
        <taxon>Thermomicrobia</taxon>
        <taxon>Sphaerobacterales</taxon>
        <taxon>Sphaerobacterineae</taxon>
        <taxon>Sphaerobacteraceae</taxon>
        <taxon>Sphaerobacter</taxon>
    </lineage>
</organism>
<gene>
    <name evidence="9" type="primary">mutS</name>
    <name evidence="12" type="ordered locus">Sthe_0669</name>
</gene>
<evidence type="ECO:0000256" key="7">
    <source>
        <dbReference type="ARBA" id="ARBA00023204"/>
    </source>
</evidence>
<dbReference type="InterPro" id="IPR007861">
    <property type="entry name" value="DNA_mismatch_repair_MutS_clamp"/>
</dbReference>
<keyword evidence="13" id="KW-1185">Reference proteome</keyword>
<dbReference type="FunCoup" id="D1C1I9">
    <property type="interactions" value="410"/>
</dbReference>
<dbReference type="InterPro" id="IPR000432">
    <property type="entry name" value="DNA_mismatch_repair_MutS_C"/>
</dbReference>
<dbReference type="FunFam" id="3.40.50.300:FF:001579">
    <property type="entry name" value="DNA mismatch repair protein MutS"/>
    <property type="match status" value="1"/>
</dbReference>
<dbReference type="EMBL" id="CP001823">
    <property type="protein sequence ID" value="ACZ38106.1"/>
    <property type="molecule type" value="Genomic_DNA"/>
</dbReference>
<protein>
    <recommendedName>
        <fullName evidence="2 9">DNA mismatch repair protein MutS</fullName>
    </recommendedName>
</protein>
<dbReference type="Gene3D" id="3.40.50.300">
    <property type="entry name" value="P-loop containing nucleotide triphosphate hydrolases"/>
    <property type="match status" value="1"/>
</dbReference>
<dbReference type="SUPFAM" id="SSF52540">
    <property type="entry name" value="P-loop containing nucleoside triphosphate hydrolases"/>
    <property type="match status" value="1"/>
</dbReference>
<dbReference type="InterPro" id="IPR016151">
    <property type="entry name" value="DNA_mismatch_repair_MutS_N"/>
</dbReference>
<dbReference type="SMART" id="SM00533">
    <property type="entry name" value="MUTSd"/>
    <property type="match status" value="1"/>
</dbReference>
<dbReference type="InterPro" id="IPR005748">
    <property type="entry name" value="DNA_mismatch_repair_MutS"/>
</dbReference>
<dbReference type="InterPro" id="IPR036187">
    <property type="entry name" value="DNA_mismatch_repair_MutS_sf"/>
</dbReference>
<keyword evidence="3 9" id="KW-0547">Nucleotide-binding</keyword>
<evidence type="ECO:0000259" key="11">
    <source>
        <dbReference type="PROSITE" id="PS00486"/>
    </source>
</evidence>
<dbReference type="CDD" id="cd03284">
    <property type="entry name" value="ABC_MutS1"/>
    <property type="match status" value="1"/>
</dbReference>
<evidence type="ECO:0000313" key="13">
    <source>
        <dbReference type="Proteomes" id="UP000002027"/>
    </source>
</evidence>
<dbReference type="PIRSF" id="PIRSF037677">
    <property type="entry name" value="DNA_mis_repair_Msh6"/>
    <property type="match status" value="1"/>
</dbReference>
<sequence>MSTPIRRQYLSIKRQYPDTIVFFRLGDFYETFDDDAKLAASVLDITLTSREMGRGNRIPMAGIPCHAAQGYIARLVGAGHKVAICEQIGEPTGRELVERRVTRIVTPGTVTDPAMLDSDTNHYIAAVLLDGARAGLAVADISTGEFATTEINAADPAAARAAVHRELLRLHPAEIVAPASPPDAEDPLPAEVVPEGAYITRRDRSEWRLEVADEELRRHFGVETLEAYGCAGKPFAIRAAGALLQYLAETQVGSLKQIVDLVTYSTERYMSLDGQTRRNLELSESSRGERRHSLIAVLDQTRTPMGARMLRRWVGQPLLDLAELQDRQDAVAYFVDRALVRARLRDALGHVSDLERLINRVVTGAAGPRELLSLARSLQRLPEINEILGDGDRPCLVAGPPDCSETARLIVQALVDEPPAVLGGGPTIRAGFSPELDGLRASSREAREWIAGLEQAERERTGIKSLKVGFNKVFGYYIEVSRANISAVPSDYQRKQTLVNAERYITPELKEYESRVLNAEERIADLEEQVYRRVLAQVAAAADSVRAAAQAVAQLDVLSALAEVAVRRRYVRPELDDSTVLEIVGGRHPVVEVTLETGQFVPNDTYLDTESNQITILTGPNMAGKSTYLRQVALIVLLAQIGSFVPAERARIGLVDRIFTRIGAQDDIATGQSTFMVEMVETATILHHATPRSLVVLDEIGRGTSTYDGLAIARAVVEHLHNSPRLGCKTLFATHYHELTELEKILPRVRNYRVDVLEEGDEVVFLHRVVPGGADRSYGIHVAQLAGMPRAVVRRAGEILADLEGSAERTERGRRRKAMATPRVEAMQLTLFGVPDPIVEDLKALDVESLTPLEALTTLYELRRRALDGTG</sequence>
<evidence type="ECO:0000313" key="12">
    <source>
        <dbReference type="EMBL" id="ACZ38106.1"/>
    </source>
</evidence>
<evidence type="ECO:0000256" key="5">
    <source>
        <dbReference type="ARBA" id="ARBA00022840"/>
    </source>
</evidence>
<reference evidence="13" key="1">
    <citation type="submission" date="2009-11" db="EMBL/GenBank/DDBJ databases">
        <title>The complete chromosome 1 of Sphaerobacter thermophilus DSM 20745.</title>
        <authorList>
            <person name="Lucas S."/>
            <person name="Copeland A."/>
            <person name="Lapidus A."/>
            <person name="Glavina del Rio T."/>
            <person name="Dalin E."/>
            <person name="Tice H."/>
            <person name="Bruce D."/>
            <person name="Goodwin L."/>
            <person name="Pitluck S."/>
            <person name="Kyrpides N."/>
            <person name="Mavromatis K."/>
            <person name="Ivanova N."/>
            <person name="Mikhailova N."/>
            <person name="LaButti K.M."/>
            <person name="Clum A."/>
            <person name="Sun H.I."/>
            <person name="Brettin T."/>
            <person name="Detter J.C."/>
            <person name="Han C."/>
            <person name="Larimer F."/>
            <person name="Land M."/>
            <person name="Hauser L."/>
            <person name="Markowitz V."/>
            <person name="Cheng J.F."/>
            <person name="Hugenholtz P."/>
            <person name="Woyke T."/>
            <person name="Wu D."/>
            <person name="Steenblock K."/>
            <person name="Schneider S."/>
            <person name="Pukall R."/>
            <person name="Goeker M."/>
            <person name="Klenk H.P."/>
            <person name="Eisen J.A."/>
        </authorList>
    </citation>
    <scope>NUCLEOTIDE SEQUENCE [LARGE SCALE GENOMIC DNA]</scope>
    <source>
        <strain evidence="13">ATCC 49802 / DSM 20745 / S 6022</strain>
    </source>
</reference>
<dbReference type="Pfam" id="PF01624">
    <property type="entry name" value="MutS_I"/>
    <property type="match status" value="1"/>
</dbReference>
<dbReference type="GO" id="GO:0030983">
    <property type="term" value="F:mismatched DNA binding"/>
    <property type="evidence" value="ECO:0007669"/>
    <property type="project" value="InterPro"/>
</dbReference>
<dbReference type="Proteomes" id="UP000002027">
    <property type="component" value="Chromosome 1"/>
</dbReference>
<evidence type="ECO:0000256" key="2">
    <source>
        <dbReference type="ARBA" id="ARBA00021982"/>
    </source>
</evidence>
<reference evidence="12 13" key="2">
    <citation type="journal article" date="2010" name="Stand. Genomic Sci.">
        <title>Complete genome sequence of Desulfohalobium retbaense type strain (HR(100)).</title>
        <authorList>
            <person name="Spring S."/>
            <person name="Nolan M."/>
            <person name="Lapidus A."/>
            <person name="Glavina Del Rio T."/>
            <person name="Copeland A."/>
            <person name="Tice H."/>
            <person name="Cheng J.F."/>
            <person name="Lucas S."/>
            <person name="Land M."/>
            <person name="Chen F."/>
            <person name="Bruce D."/>
            <person name="Goodwin L."/>
            <person name="Pitluck S."/>
            <person name="Ivanova N."/>
            <person name="Mavromatis K."/>
            <person name="Mikhailova N."/>
            <person name="Pati A."/>
            <person name="Chen A."/>
            <person name="Palaniappan K."/>
            <person name="Hauser L."/>
            <person name="Chang Y.J."/>
            <person name="Jeffries C.D."/>
            <person name="Munk C."/>
            <person name="Kiss H."/>
            <person name="Chain P."/>
            <person name="Han C."/>
            <person name="Brettin T."/>
            <person name="Detter J.C."/>
            <person name="Schuler E."/>
            <person name="Goker M."/>
            <person name="Rohde M."/>
            <person name="Bristow J."/>
            <person name="Eisen J.A."/>
            <person name="Markowitz V."/>
            <person name="Hugenholtz P."/>
            <person name="Kyrpides N.C."/>
            <person name="Klenk H.P."/>
        </authorList>
    </citation>
    <scope>NUCLEOTIDE SEQUENCE [LARGE SCALE GENOMIC DNA]</scope>
    <source>
        <strain evidence="13">ATCC 49802 / DSM 20745 / S 6022</strain>
    </source>
</reference>
<dbReference type="PANTHER" id="PTHR11361:SF34">
    <property type="entry name" value="DNA MISMATCH REPAIR PROTEIN MSH1, MITOCHONDRIAL"/>
    <property type="match status" value="1"/>
</dbReference>
<dbReference type="SMART" id="SM00534">
    <property type="entry name" value="MUTSac"/>
    <property type="match status" value="1"/>
</dbReference>
<dbReference type="PROSITE" id="PS00486">
    <property type="entry name" value="DNA_MISMATCH_REPAIR_2"/>
    <property type="match status" value="1"/>
</dbReference>
<dbReference type="FunFam" id="3.40.1170.10:FF:000001">
    <property type="entry name" value="DNA mismatch repair protein MutS"/>
    <property type="match status" value="1"/>
</dbReference>
<dbReference type="Gene3D" id="3.40.1170.10">
    <property type="entry name" value="DNA repair protein MutS, domain I"/>
    <property type="match status" value="1"/>
</dbReference>
<dbReference type="GO" id="GO:0005524">
    <property type="term" value="F:ATP binding"/>
    <property type="evidence" value="ECO:0007669"/>
    <property type="project" value="UniProtKB-UniRule"/>
</dbReference>
<dbReference type="PANTHER" id="PTHR11361">
    <property type="entry name" value="DNA MISMATCH REPAIR PROTEIN MUTS FAMILY MEMBER"/>
    <property type="match status" value="1"/>
</dbReference>
<dbReference type="SUPFAM" id="SSF55271">
    <property type="entry name" value="DNA repair protein MutS, domain I"/>
    <property type="match status" value="1"/>
</dbReference>
<dbReference type="InterPro" id="IPR027417">
    <property type="entry name" value="P-loop_NTPase"/>
</dbReference>
<dbReference type="HAMAP" id="MF_00096">
    <property type="entry name" value="MutS"/>
    <property type="match status" value="1"/>
</dbReference>
<dbReference type="Pfam" id="PF05192">
    <property type="entry name" value="MutS_III"/>
    <property type="match status" value="1"/>
</dbReference>
<dbReference type="HOGENOM" id="CLU_002472_3_1_0"/>
<dbReference type="GO" id="GO:0006298">
    <property type="term" value="P:mismatch repair"/>
    <property type="evidence" value="ECO:0007669"/>
    <property type="project" value="UniProtKB-UniRule"/>
</dbReference>
<dbReference type="eggNOG" id="COG0249">
    <property type="taxonomic scope" value="Bacteria"/>
</dbReference>
<dbReference type="RefSeq" id="WP_012871153.1">
    <property type="nucleotide sequence ID" value="NC_013523.1"/>
</dbReference>
<dbReference type="InterPro" id="IPR007695">
    <property type="entry name" value="DNA_mismatch_repair_MutS-lik_N"/>
</dbReference>
<comment type="function">
    <text evidence="8 9">This protein is involved in the repair of mismatches in DNA. It is possible that it carries out the mismatch recognition step. This protein has a weak ATPase activity.</text>
</comment>
<feature type="domain" description="DNA mismatch repair proteins mutS family" evidence="11">
    <location>
        <begin position="693"/>
        <end position="709"/>
    </location>
</feature>
<dbReference type="FunFam" id="1.10.1420.10:FF:000001">
    <property type="entry name" value="DNA mismatch repair protein MutS"/>
    <property type="match status" value="1"/>
</dbReference>
<dbReference type="SUPFAM" id="SSF48334">
    <property type="entry name" value="DNA repair protein MutS, domain III"/>
    <property type="match status" value="1"/>
</dbReference>
<evidence type="ECO:0000256" key="1">
    <source>
        <dbReference type="ARBA" id="ARBA00006271"/>
    </source>
</evidence>
<dbReference type="InterPro" id="IPR045076">
    <property type="entry name" value="MutS"/>
</dbReference>
<evidence type="ECO:0000256" key="6">
    <source>
        <dbReference type="ARBA" id="ARBA00023125"/>
    </source>
</evidence>
<dbReference type="OrthoDB" id="9802448at2"/>
<dbReference type="Pfam" id="PF05190">
    <property type="entry name" value="MutS_IV"/>
    <property type="match status" value="1"/>
</dbReference>
<dbReference type="KEGG" id="sti:Sthe_0669"/>
<keyword evidence="5 9" id="KW-0067">ATP-binding</keyword>
<dbReference type="AlphaFoldDB" id="D1C1I9"/>
<dbReference type="Pfam" id="PF05188">
    <property type="entry name" value="MutS_II"/>
    <property type="match status" value="1"/>
</dbReference>
<dbReference type="Gene3D" id="6.10.140.430">
    <property type="match status" value="1"/>
</dbReference>
<evidence type="ECO:0000256" key="8">
    <source>
        <dbReference type="ARBA" id="ARBA00024647"/>
    </source>
</evidence>
<dbReference type="SUPFAM" id="SSF53150">
    <property type="entry name" value="DNA repair protein MutS, domain II"/>
    <property type="match status" value="1"/>
</dbReference>
<dbReference type="Pfam" id="PF00488">
    <property type="entry name" value="MutS_V"/>
    <property type="match status" value="1"/>
</dbReference>
<comment type="similarity">
    <text evidence="1 9 10">Belongs to the DNA mismatch repair MutS family.</text>
</comment>